<keyword evidence="3" id="KW-1162">Viral penetration into host cytoplasm</keyword>
<evidence type="ECO:0000256" key="5">
    <source>
        <dbReference type="ARBA" id="ARBA00022844"/>
    </source>
</evidence>
<dbReference type="GO" id="GO:0055036">
    <property type="term" value="C:virion membrane"/>
    <property type="evidence" value="ECO:0007669"/>
    <property type="project" value="UniProtKB-SubCell"/>
</dbReference>
<evidence type="ECO:0000313" key="12">
    <source>
        <dbReference type="Proteomes" id="UP000217350"/>
    </source>
</evidence>
<accession>A0A223FMR9</accession>
<evidence type="ECO:0000256" key="8">
    <source>
        <dbReference type="ARBA" id="ARBA00023136"/>
    </source>
</evidence>
<protein>
    <submittedName>
        <fullName evidence="11">IMV membrane protein</fullName>
    </submittedName>
</protein>
<keyword evidence="4 10" id="KW-0812">Transmembrane</keyword>
<evidence type="ECO:0000256" key="9">
    <source>
        <dbReference type="ARBA" id="ARBA00023296"/>
    </source>
</evidence>
<dbReference type="InterPro" id="IPR009175">
    <property type="entry name" value="Poxvirus_I2"/>
</dbReference>
<keyword evidence="5" id="KW-0946">Virion</keyword>
<evidence type="ECO:0000256" key="7">
    <source>
        <dbReference type="ARBA" id="ARBA00022989"/>
    </source>
</evidence>
<dbReference type="OrthoDB" id="28480at10239"/>
<feature type="transmembrane region" description="Helical" evidence="10">
    <location>
        <begin position="46"/>
        <end position="65"/>
    </location>
</feature>
<evidence type="ECO:0000256" key="3">
    <source>
        <dbReference type="ARBA" id="ARBA00022595"/>
    </source>
</evidence>
<proteinExistence type="predicted"/>
<evidence type="ECO:0000313" key="11">
    <source>
        <dbReference type="EMBL" id="AST09262.1"/>
    </source>
</evidence>
<evidence type="ECO:0000256" key="2">
    <source>
        <dbReference type="ARBA" id="ARBA00004381"/>
    </source>
</evidence>
<organism evidence="11">
    <name type="scientific">Murmansk poxvirus</name>
    <dbReference type="NCBI Taxonomy" id="2025359"/>
    <lineage>
        <taxon>Viruses</taxon>
        <taxon>Varidnaviria</taxon>
        <taxon>Bamfordvirae</taxon>
        <taxon>Nucleocytoviricota</taxon>
        <taxon>Pokkesviricetes</taxon>
        <taxon>Chitovirales</taxon>
        <taxon>Poxviridae</taxon>
        <taxon>Chordopoxvirinae</taxon>
        <taxon>Centapoxvirus</taxon>
        <taxon>Centapoxvirus microtuspox</taxon>
        <taxon>Murmansk microtuspox virus</taxon>
    </lineage>
</organism>
<dbReference type="Proteomes" id="UP000217350">
    <property type="component" value="Segment"/>
</dbReference>
<dbReference type="EMBL" id="MF001304">
    <property type="protein sequence ID" value="AST09262.1"/>
    <property type="molecule type" value="Genomic_DNA"/>
</dbReference>
<evidence type="ECO:0000256" key="1">
    <source>
        <dbReference type="ARBA" id="ARBA00004101"/>
    </source>
</evidence>
<evidence type="ECO:0000256" key="4">
    <source>
        <dbReference type="ARBA" id="ARBA00022692"/>
    </source>
</evidence>
<keyword evidence="7 10" id="KW-1133">Transmembrane helix</keyword>
<dbReference type="GO" id="GO:0046718">
    <property type="term" value="P:symbiont entry into host cell"/>
    <property type="evidence" value="ECO:0007669"/>
    <property type="project" value="UniProtKB-KW"/>
</dbReference>
<dbReference type="PIRSF" id="PIRSF003766">
    <property type="entry name" value="VAC_I2L"/>
    <property type="match status" value="1"/>
</dbReference>
<sequence length="69" mass="8024">MDKLYAAIFGVFTNSPEDDLNDFIDIVKSVISDDDSRPKPAKRFNIWLVLVFIMVVVTILLVLYLKVYW</sequence>
<keyword evidence="12" id="KW-1185">Reference proteome</keyword>
<dbReference type="Pfam" id="PF12575">
    <property type="entry name" value="Pox_EPC_I2-L1"/>
    <property type="match status" value="1"/>
</dbReference>
<name>A0A223FMR9_9POXV</name>
<keyword evidence="6" id="KW-0426">Late protein</keyword>
<evidence type="ECO:0000256" key="6">
    <source>
        <dbReference type="ARBA" id="ARBA00022921"/>
    </source>
</evidence>
<gene>
    <name evidence="11" type="ORF">Murmansk-067</name>
</gene>
<keyword evidence="9" id="KW-1160">Virus entry into host cell</keyword>
<keyword evidence="8 10" id="KW-0472">Membrane</keyword>
<evidence type="ECO:0000256" key="10">
    <source>
        <dbReference type="SAM" id="Phobius"/>
    </source>
</evidence>
<comment type="subcellular location">
    <subcellularLocation>
        <location evidence="2">Virion membrane</location>
        <topology evidence="2">Single-pass membrane protein</topology>
    </subcellularLocation>
</comment>
<reference evidence="11" key="1">
    <citation type="journal article" date="2017" name="Virus Genes">
        <title>Two novel poxviruses with unusual genome rearrangements: NY_014 and Murmansk.</title>
        <authorList>
            <person name="Smithson C."/>
            <person name="Meyer H."/>
            <person name="Gigante C.M."/>
            <person name="Gao J."/>
            <person name="Zhao H."/>
            <person name="Batra D."/>
            <person name="Damon I."/>
            <person name="Upton C."/>
            <person name="Li Y."/>
        </authorList>
    </citation>
    <scope>NUCLEOTIDE SEQUENCE [LARGE SCALE GENOMIC DNA]</scope>
    <source>
        <strain evidence="11">LEIV-11411</strain>
    </source>
</reference>
<comment type="function">
    <text evidence="1">Late protein which probably plays a role in virus entry into the host cell.</text>
</comment>